<dbReference type="InterPro" id="IPR053044">
    <property type="entry name" value="Metallo-hydrolase/TatD-type"/>
</dbReference>
<organism evidence="1 2">
    <name type="scientific">Somion occarium</name>
    <dbReference type="NCBI Taxonomy" id="3059160"/>
    <lineage>
        <taxon>Eukaryota</taxon>
        <taxon>Fungi</taxon>
        <taxon>Dikarya</taxon>
        <taxon>Basidiomycota</taxon>
        <taxon>Agaricomycotina</taxon>
        <taxon>Agaricomycetes</taxon>
        <taxon>Polyporales</taxon>
        <taxon>Cerrenaceae</taxon>
        <taxon>Somion</taxon>
    </lineage>
</organism>
<dbReference type="Pfam" id="PF01026">
    <property type="entry name" value="TatD_DNase"/>
    <property type="match status" value="1"/>
</dbReference>
<dbReference type="PANTHER" id="PTHR47345">
    <property type="entry name" value="CUT9-INTERACTING PROTEIN SCN1"/>
    <property type="match status" value="1"/>
</dbReference>
<name>A0ABP1CIP8_9APHY</name>
<evidence type="ECO:0008006" key="3">
    <source>
        <dbReference type="Google" id="ProtNLM"/>
    </source>
</evidence>
<accession>A0ABP1CIP8</accession>
<gene>
    <name evidence="1" type="ORF">GFSPODELE1_LOCUS353</name>
</gene>
<evidence type="ECO:0000313" key="2">
    <source>
        <dbReference type="Proteomes" id="UP001497453"/>
    </source>
</evidence>
<sequence length="327" mass="37644">MGTRASDQSLLSHIDRLLCDERFTQYYRISGYHPWFAHWIAIEPATSKEEHYRSLFLGGSPKPESIDALDKLLTCLPEPISLQSVLSEVRQNLIDFPNAMLGEVGIDRAARIPFMPPSPPPYVEDDGKRELSPFTIPQSHQMAIFEAQLELAVDLKRNVSVHSVKSQQATGELLARMKTKHGSAWNAISIDLHSCGFSAQSWLEIEKKHANVYLSLSTVINSRSPAHRDLIAACAPHRILAESDYHAIRYLPQQTWDMVRTIAEVKKWRIEDEWTYTDQDTNVEQWGVVKRLEENWKRFQIADHIPVKRKRDRRQLELDTDESDSEF</sequence>
<keyword evidence="2" id="KW-1185">Reference proteome</keyword>
<dbReference type="EMBL" id="OZ037944">
    <property type="protein sequence ID" value="CAL1694537.1"/>
    <property type="molecule type" value="Genomic_DNA"/>
</dbReference>
<dbReference type="InterPro" id="IPR001130">
    <property type="entry name" value="TatD-like"/>
</dbReference>
<evidence type="ECO:0000313" key="1">
    <source>
        <dbReference type="EMBL" id="CAL1694537.1"/>
    </source>
</evidence>
<protein>
    <recommendedName>
        <fullName evidence="3">TatD DNase family Scn1</fullName>
    </recommendedName>
</protein>
<dbReference type="Proteomes" id="UP001497453">
    <property type="component" value="Chromosome 1"/>
</dbReference>
<dbReference type="SUPFAM" id="SSF51556">
    <property type="entry name" value="Metallo-dependent hydrolases"/>
    <property type="match status" value="1"/>
</dbReference>
<proteinExistence type="predicted"/>
<reference evidence="2" key="1">
    <citation type="submission" date="2024-04" db="EMBL/GenBank/DDBJ databases">
        <authorList>
            <person name="Shaw F."/>
            <person name="Minotto A."/>
        </authorList>
    </citation>
    <scope>NUCLEOTIDE SEQUENCE [LARGE SCALE GENOMIC DNA]</scope>
</reference>
<dbReference type="InterPro" id="IPR032466">
    <property type="entry name" value="Metal_Hydrolase"/>
</dbReference>
<dbReference type="PANTHER" id="PTHR47345:SF1">
    <property type="entry name" value="CUT9-INTERACTING PROTEIN SCN1"/>
    <property type="match status" value="1"/>
</dbReference>
<dbReference type="Gene3D" id="3.20.20.140">
    <property type="entry name" value="Metal-dependent hydrolases"/>
    <property type="match status" value="1"/>
</dbReference>